<evidence type="ECO:0000256" key="2">
    <source>
        <dbReference type="ARBA" id="ARBA00022692"/>
    </source>
</evidence>
<evidence type="ECO:0000256" key="6">
    <source>
        <dbReference type="ARBA" id="ARBA00023098"/>
    </source>
</evidence>
<dbReference type="PANTHER" id="PTHR23129">
    <property type="entry name" value="ACYL-COENZYME A DIPHOSPHATASE FITM2"/>
    <property type="match status" value="1"/>
</dbReference>
<name>A0AAV5A212_9AGAM</name>
<sequence length="261" mass="29735">MITRSTILTLISVAVFGGTLYSFINHTYLDTSDPLLAHLPHPLHTKTIFAQRSNVFNTVFVKWAWAWTSLAFLSIWVTSPAEQRTREKWFKWAATTYVWGSFVLWFFGPGLFDRLWVASGGECMIRLPDGHEPAILKIPSEYCVSRSIISPQTHPALFTSFMESNTIQATWKTSAKLYRGHDVSGHIFLLTLAVLFLHDQLQPAWRTITSGRLSNSLPYKVAVAFSTLLMSLWLFMILMTSIYWHSPFEKLSGFGTFIDVS</sequence>
<dbReference type="AlphaFoldDB" id="A0AAV5A212"/>
<evidence type="ECO:0000256" key="1">
    <source>
        <dbReference type="ARBA" id="ARBA00004477"/>
    </source>
</evidence>
<keyword evidence="3" id="KW-0378">Hydrolase</keyword>
<keyword evidence="4" id="KW-0256">Endoplasmic reticulum</keyword>
<evidence type="ECO:0000256" key="7">
    <source>
        <dbReference type="ARBA" id="ARBA00023136"/>
    </source>
</evidence>
<proteinExistence type="predicted"/>
<evidence type="ECO:0000256" key="4">
    <source>
        <dbReference type="ARBA" id="ARBA00022824"/>
    </source>
</evidence>
<organism evidence="9 10">
    <name type="scientific">Clathrus columnatus</name>
    <dbReference type="NCBI Taxonomy" id="1419009"/>
    <lineage>
        <taxon>Eukaryota</taxon>
        <taxon>Fungi</taxon>
        <taxon>Dikarya</taxon>
        <taxon>Basidiomycota</taxon>
        <taxon>Agaricomycotina</taxon>
        <taxon>Agaricomycetes</taxon>
        <taxon>Phallomycetidae</taxon>
        <taxon>Phallales</taxon>
        <taxon>Clathraceae</taxon>
        <taxon>Clathrus</taxon>
    </lineage>
</organism>
<dbReference type="GO" id="GO:0008654">
    <property type="term" value="P:phospholipid biosynthetic process"/>
    <property type="evidence" value="ECO:0007669"/>
    <property type="project" value="TreeGrafter"/>
</dbReference>
<keyword evidence="7 8" id="KW-0472">Membrane</keyword>
<evidence type="ECO:0000313" key="9">
    <source>
        <dbReference type="EMBL" id="GJJ06621.1"/>
    </source>
</evidence>
<keyword evidence="2 8" id="KW-0812">Transmembrane</keyword>
<evidence type="ECO:0000256" key="3">
    <source>
        <dbReference type="ARBA" id="ARBA00022801"/>
    </source>
</evidence>
<accession>A0AAV5A212</accession>
<evidence type="ECO:0000313" key="10">
    <source>
        <dbReference type="Proteomes" id="UP001050691"/>
    </source>
</evidence>
<dbReference type="GO" id="GO:0010945">
    <property type="term" value="F:coenzyme A diphosphatase activity"/>
    <property type="evidence" value="ECO:0007669"/>
    <property type="project" value="InterPro"/>
</dbReference>
<dbReference type="GO" id="GO:0019915">
    <property type="term" value="P:lipid storage"/>
    <property type="evidence" value="ECO:0007669"/>
    <property type="project" value="InterPro"/>
</dbReference>
<dbReference type="GO" id="GO:0005789">
    <property type="term" value="C:endoplasmic reticulum membrane"/>
    <property type="evidence" value="ECO:0007669"/>
    <property type="project" value="UniProtKB-SubCell"/>
</dbReference>
<keyword evidence="6" id="KW-0443">Lipid metabolism</keyword>
<keyword evidence="5 8" id="KW-1133">Transmembrane helix</keyword>
<dbReference type="PANTHER" id="PTHR23129:SF0">
    <property type="entry name" value="ACYL-COENZYME A DIPHOSPHATASE FITM2"/>
    <property type="match status" value="1"/>
</dbReference>
<feature type="transmembrane region" description="Helical" evidence="8">
    <location>
        <begin position="89"/>
        <end position="107"/>
    </location>
</feature>
<comment type="caution">
    <text evidence="9">The sequence shown here is derived from an EMBL/GenBank/DDBJ whole genome shotgun (WGS) entry which is preliminary data.</text>
</comment>
<gene>
    <name evidence="9" type="ORF">Clacol_000814</name>
</gene>
<dbReference type="Proteomes" id="UP001050691">
    <property type="component" value="Unassembled WGS sequence"/>
</dbReference>
<dbReference type="GO" id="GO:0034389">
    <property type="term" value="P:lipid droplet organization"/>
    <property type="evidence" value="ECO:0007669"/>
    <property type="project" value="TreeGrafter"/>
</dbReference>
<dbReference type="EMBL" id="BPWL01000001">
    <property type="protein sequence ID" value="GJJ06621.1"/>
    <property type="molecule type" value="Genomic_DNA"/>
</dbReference>
<feature type="transmembrane region" description="Helical" evidence="8">
    <location>
        <begin position="183"/>
        <end position="201"/>
    </location>
</feature>
<dbReference type="Pfam" id="PF10261">
    <property type="entry name" value="FIT"/>
    <property type="match status" value="2"/>
</dbReference>
<keyword evidence="10" id="KW-1185">Reference proteome</keyword>
<evidence type="ECO:0000256" key="5">
    <source>
        <dbReference type="ARBA" id="ARBA00022989"/>
    </source>
</evidence>
<reference evidence="9" key="1">
    <citation type="submission" date="2021-10" db="EMBL/GenBank/DDBJ databases">
        <title>De novo Genome Assembly of Clathrus columnatus (Basidiomycota, Fungi) Using Illumina and Nanopore Sequence Data.</title>
        <authorList>
            <person name="Ogiso-Tanaka E."/>
            <person name="Itagaki H."/>
            <person name="Hosoya T."/>
            <person name="Hosaka K."/>
        </authorList>
    </citation>
    <scope>NUCLEOTIDE SEQUENCE</scope>
    <source>
        <strain evidence="9">MO-923</strain>
    </source>
</reference>
<protein>
    <submittedName>
        <fullName evidence="9">Uncharacterized protein</fullName>
    </submittedName>
</protein>
<feature type="transmembrane region" description="Helical" evidence="8">
    <location>
        <begin position="7"/>
        <end position="24"/>
    </location>
</feature>
<dbReference type="InterPro" id="IPR019388">
    <property type="entry name" value="FIT"/>
</dbReference>
<evidence type="ECO:0000256" key="8">
    <source>
        <dbReference type="SAM" id="Phobius"/>
    </source>
</evidence>
<feature type="transmembrane region" description="Helical" evidence="8">
    <location>
        <begin position="221"/>
        <end position="244"/>
    </location>
</feature>
<comment type="subcellular location">
    <subcellularLocation>
        <location evidence="1">Endoplasmic reticulum membrane</location>
        <topology evidence="1">Multi-pass membrane protein</topology>
    </subcellularLocation>
</comment>
<feature type="transmembrane region" description="Helical" evidence="8">
    <location>
        <begin position="59"/>
        <end position="77"/>
    </location>
</feature>